<dbReference type="PRINTS" id="PR01438">
    <property type="entry name" value="UNVRSLSTRESS"/>
</dbReference>
<dbReference type="Gene3D" id="3.40.50.620">
    <property type="entry name" value="HUPs"/>
    <property type="match status" value="1"/>
</dbReference>
<evidence type="ECO:0000313" key="4">
    <source>
        <dbReference type="Proteomes" id="UP001341444"/>
    </source>
</evidence>
<comment type="caution">
    <text evidence="3">The sequence shown here is derived from an EMBL/GenBank/DDBJ whole genome shotgun (WGS) entry which is preliminary data.</text>
</comment>
<organism evidence="3 4">
    <name type="scientific">Heyndrickxia acidicola</name>
    <dbReference type="NCBI Taxonomy" id="209389"/>
    <lineage>
        <taxon>Bacteria</taxon>
        <taxon>Bacillati</taxon>
        <taxon>Bacillota</taxon>
        <taxon>Bacilli</taxon>
        <taxon>Bacillales</taxon>
        <taxon>Bacillaceae</taxon>
        <taxon>Heyndrickxia</taxon>
    </lineage>
</organism>
<dbReference type="PANTHER" id="PTHR46268:SF6">
    <property type="entry name" value="UNIVERSAL STRESS PROTEIN UP12"/>
    <property type="match status" value="1"/>
</dbReference>
<comment type="similarity">
    <text evidence="1">Belongs to the universal stress protein A family.</text>
</comment>
<sequence>MYNKILVAFDNSETSRHALERAGQICSAIENSQLTVVHVNKERALTTTPSIQGVRDEYVSLPRIDAGVFTGSMPVDTVPKRENTHQIIEDSVDTAIQHAKQILEPLGIKAEYQVLDGHTVDNICGFAESTDTDLIIVGSSEKSAFKKFFLGSVSEDIMKSTDIDILIVK</sequence>
<keyword evidence="4" id="KW-1185">Reference proteome</keyword>
<name>A0ABU6MEE0_9BACI</name>
<proteinExistence type="inferred from homology"/>
<dbReference type="EMBL" id="JARMAB010000006">
    <property type="protein sequence ID" value="MED1202401.1"/>
    <property type="molecule type" value="Genomic_DNA"/>
</dbReference>
<gene>
    <name evidence="3" type="ORF">P4T90_04760</name>
</gene>
<dbReference type="CDD" id="cd00293">
    <property type="entry name" value="USP-like"/>
    <property type="match status" value="1"/>
</dbReference>
<dbReference type="Pfam" id="PF00582">
    <property type="entry name" value="Usp"/>
    <property type="match status" value="2"/>
</dbReference>
<dbReference type="InterPro" id="IPR014729">
    <property type="entry name" value="Rossmann-like_a/b/a_fold"/>
</dbReference>
<feature type="domain" description="UspA" evidence="2">
    <location>
        <begin position="95"/>
        <end position="169"/>
    </location>
</feature>
<feature type="domain" description="UspA" evidence="2">
    <location>
        <begin position="1"/>
        <end position="49"/>
    </location>
</feature>
<dbReference type="InterPro" id="IPR006016">
    <property type="entry name" value="UspA"/>
</dbReference>
<dbReference type="Proteomes" id="UP001341444">
    <property type="component" value="Unassembled WGS sequence"/>
</dbReference>
<evidence type="ECO:0000259" key="2">
    <source>
        <dbReference type="Pfam" id="PF00582"/>
    </source>
</evidence>
<accession>A0ABU6MEE0</accession>
<dbReference type="PANTHER" id="PTHR46268">
    <property type="entry name" value="STRESS RESPONSE PROTEIN NHAX"/>
    <property type="match status" value="1"/>
</dbReference>
<dbReference type="SUPFAM" id="SSF52402">
    <property type="entry name" value="Adenine nucleotide alpha hydrolases-like"/>
    <property type="match status" value="1"/>
</dbReference>
<reference evidence="3 4" key="1">
    <citation type="submission" date="2023-03" db="EMBL/GenBank/DDBJ databases">
        <title>Bacillus Genome Sequencing.</title>
        <authorList>
            <person name="Dunlap C."/>
        </authorList>
    </citation>
    <scope>NUCLEOTIDE SEQUENCE [LARGE SCALE GENOMIC DNA]</scope>
    <source>
        <strain evidence="3 4">B-23453</strain>
    </source>
</reference>
<dbReference type="InterPro" id="IPR006015">
    <property type="entry name" value="Universal_stress_UspA"/>
</dbReference>
<protein>
    <submittedName>
        <fullName evidence="3">Universal stress protein</fullName>
    </submittedName>
</protein>
<evidence type="ECO:0000256" key="1">
    <source>
        <dbReference type="ARBA" id="ARBA00008791"/>
    </source>
</evidence>
<evidence type="ECO:0000313" key="3">
    <source>
        <dbReference type="EMBL" id="MED1202401.1"/>
    </source>
</evidence>
<dbReference type="RefSeq" id="WP_066265864.1">
    <property type="nucleotide sequence ID" value="NZ_JARMAB010000006.1"/>
</dbReference>